<name>X1RE39_9ZZZZ</name>
<sequence length="57" mass="6383">MDEDEMDIIVEKRAKDTGLTKGEVVKRYLLEKIGASPPEGNEQGPSTVQEFKEMLMA</sequence>
<organism evidence="1">
    <name type="scientific">marine sediment metagenome</name>
    <dbReference type="NCBI Taxonomy" id="412755"/>
    <lineage>
        <taxon>unclassified sequences</taxon>
        <taxon>metagenomes</taxon>
        <taxon>ecological metagenomes</taxon>
    </lineage>
</organism>
<evidence type="ECO:0000313" key="1">
    <source>
        <dbReference type="EMBL" id="GAI78967.1"/>
    </source>
</evidence>
<protein>
    <submittedName>
        <fullName evidence="1">Uncharacterized protein</fullName>
    </submittedName>
</protein>
<feature type="non-terminal residue" evidence="1">
    <location>
        <position position="57"/>
    </location>
</feature>
<reference evidence="1" key="1">
    <citation type="journal article" date="2014" name="Front. Microbiol.">
        <title>High frequency of phylogenetically diverse reductive dehalogenase-homologous genes in deep subseafloor sedimentary metagenomes.</title>
        <authorList>
            <person name="Kawai M."/>
            <person name="Futagami T."/>
            <person name="Toyoda A."/>
            <person name="Takaki Y."/>
            <person name="Nishi S."/>
            <person name="Hori S."/>
            <person name="Arai W."/>
            <person name="Tsubouchi T."/>
            <person name="Morono Y."/>
            <person name="Uchiyama I."/>
            <person name="Ito T."/>
            <person name="Fujiyama A."/>
            <person name="Inagaki F."/>
            <person name="Takami H."/>
        </authorList>
    </citation>
    <scope>NUCLEOTIDE SEQUENCE</scope>
    <source>
        <strain evidence="1">Expedition CK06-06</strain>
    </source>
</reference>
<accession>X1RE39</accession>
<proteinExistence type="predicted"/>
<gene>
    <name evidence="1" type="ORF">S12H4_25993</name>
</gene>
<dbReference type="EMBL" id="BARW01014705">
    <property type="protein sequence ID" value="GAI78967.1"/>
    <property type="molecule type" value="Genomic_DNA"/>
</dbReference>
<comment type="caution">
    <text evidence="1">The sequence shown here is derived from an EMBL/GenBank/DDBJ whole genome shotgun (WGS) entry which is preliminary data.</text>
</comment>
<dbReference type="AlphaFoldDB" id="X1RE39"/>